<feature type="compositionally biased region" description="Polar residues" evidence="1">
    <location>
        <begin position="503"/>
        <end position="513"/>
    </location>
</feature>
<dbReference type="OrthoDB" id="392930at2759"/>
<evidence type="ECO:0000313" key="2">
    <source>
        <dbReference type="EMBL" id="KJP85441.1"/>
    </source>
</evidence>
<feature type="region of interest" description="Disordered" evidence="1">
    <location>
        <begin position="454"/>
        <end position="720"/>
    </location>
</feature>
<dbReference type="OMA" id="FFIPPME"/>
<reference evidence="2 3" key="1">
    <citation type="submission" date="2014-03" db="EMBL/GenBank/DDBJ databases">
        <title>The Genome Sequence of Plasmodium fragile nilgiri.</title>
        <authorList>
            <consortium name="The Broad Institute Genomics Platform"/>
            <consortium name="The Broad Institute Genome Sequencing Center for Infectious Disease"/>
            <person name="Neafsey D."/>
            <person name="Duraisingh M."/>
            <person name="Young S.K."/>
            <person name="Zeng Q."/>
            <person name="Gargeya S."/>
            <person name="Abouelleil A."/>
            <person name="Alvarado L."/>
            <person name="Chapman S.B."/>
            <person name="Gainer-Dewar J."/>
            <person name="Goldberg J."/>
            <person name="Griggs A."/>
            <person name="Gujja S."/>
            <person name="Hansen M."/>
            <person name="Howarth C."/>
            <person name="Imamovic A."/>
            <person name="Larimer J."/>
            <person name="Pearson M."/>
            <person name="Poon T.W."/>
            <person name="Priest M."/>
            <person name="Roberts A."/>
            <person name="Saif S."/>
            <person name="Shea T."/>
            <person name="Sykes S."/>
            <person name="Wortman J."/>
            <person name="Nusbaum C."/>
            <person name="Birren B."/>
        </authorList>
    </citation>
    <scope>NUCLEOTIDE SEQUENCE [LARGE SCALE GENOMIC DNA]</scope>
    <source>
        <strain evidence="3">nilgiri</strain>
    </source>
</reference>
<proteinExistence type="predicted"/>
<dbReference type="RefSeq" id="XP_012337941.1">
    <property type="nucleotide sequence ID" value="XM_012482518.1"/>
</dbReference>
<feature type="region of interest" description="Disordered" evidence="1">
    <location>
        <begin position="276"/>
        <end position="357"/>
    </location>
</feature>
<dbReference type="EMBL" id="KQ001725">
    <property type="protein sequence ID" value="KJP85441.1"/>
    <property type="molecule type" value="Genomic_DNA"/>
</dbReference>
<feature type="compositionally biased region" description="Acidic residues" evidence="1">
    <location>
        <begin position="561"/>
        <end position="586"/>
    </location>
</feature>
<feature type="compositionally biased region" description="Basic and acidic residues" evidence="1">
    <location>
        <begin position="83"/>
        <end position="100"/>
    </location>
</feature>
<accession>A0A0D9QI94</accession>
<organism evidence="2 3">
    <name type="scientific">Plasmodium fragile</name>
    <dbReference type="NCBI Taxonomy" id="5857"/>
    <lineage>
        <taxon>Eukaryota</taxon>
        <taxon>Sar</taxon>
        <taxon>Alveolata</taxon>
        <taxon>Apicomplexa</taxon>
        <taxon>Aconoidasida</taxon>
        <taxon>Haemosporida</taxon>
        <taxon>Plasmodiidae</taxon>
        <taxon>Plasmodium</taxon>
        <taxon>Plasmodium (Plasmodium)</taxon>
    </lineage>
</organism>
<dbReference type="AlphaFoldDB" id="A0A0D9QI94"/>
<dbReference type="VEuPathDB" id="PlasmoDB:AK88_04914"/>
<feature type="compositionally biased region" description="Basic and acidic residues" evidence="1">
    <location>
        <begin position="687"/>
        <end position="696"/>
    </location>
</feature>
<feature type="region of interest" description="Disordered" evidence="1">
    <location>
        <begin position="79"/>
        <end position="103"/>
    </location>
</feature>
<evidence type="ECO:0000313" key="3">
    <source>
        <dbReference type="Proteomes" id="UP000054561"/>
    </source>
</evidence>
<protein>
    <submittedName>
        <fullName evidence="2">Uncharacterized protein</fullName>
    </submittedName>
</protein>
<feature type="compositionally biased region" description="Basic and acidic residues" evidence="1">
    <location>
        <begin position="530"/>
        <end position="554"/>
    </location>
</feature>
<gene>
    <name evidence="2" type="ORF">AK88_04914</name>
</gene>
<feature type="compositionally biased region" description="Polar residues" evidence="1">
    <location>
        <begin position="417"/>
        <end position="432"/>
    </location>
</feature>
<feature type="compositionally biased region" description="Basic and acidic residues" evidence="1">
    <location>
        <begin position="514"/>
        <end position="523"/>
    </location>
</feature>
<feature type="compositionally biased region" description="Basic and acidic residues" evidence="1">
    <location>
        <begin position="295"/>
        <end position="333"/>
    </location>
</feature>
<feature type="compositionally biased region" description="Polar residues" evidence="1">
    <location>
        <begin position="32"/>
        <end position="42"/>
    </location>
</feature>
<dbReference type="GeneID" id="24270228"/>
<dbReference type="Proteomes" id="UP000054561">
    <property type="component" value="Unassembled WGS sequence"/>
</dbReference>
<sequence>MKDGVAPAREAAPVYPNEHSAASSPEDAATCPNGQLNRSTGLKSAHKKKSDHVFKNFIYQNIFDRDRFTNIFKKKIAHSTQGKRNDEDDGSGRNEEDASVDHQCPSDEEEYMLFLSYIYNDVTSFIELNKNEHLKNSNYADLEDLIFEICGTVCRDAFRNIKSIFKSPEGEVPRQESVCKHERHEVGEDGGEKGKSHPPSEKDSSFFFIPPMEYLVPRIHKLTSKKDDAKNACHFSSDINEFLRNNDFDKHPIYASLQGGDKPTQDRKDTHKAVLDHTHKHVHSHRSTSISLEAEQSHAHTGGEKQRACDCSGESDRGSDGDSDGRRKNLRSEDDTDPPDVPPTHSQEEGLPLEDATEEITPNEKKNDEEGLQHIHTHAPPVEHAQVGTNVEVRSNNGKHTICMEVQNSNEDEATLAHQQSPDEFTPSPLNGTSRVHLDGAIYSSFSGPSYAKNSHANGRLSSGDAPRNFPHDDSQHNELNNDDGSVQGEMTGDPFWGKEKFTNGSSQGAEQAQQEHRGDIHHYTQSNCSKKESHSKREEEKFEDCLDDYDKPARGANDNQDTDTNGDDSKEDAESEEHDAPDEMEGVASEVGYAEGVNTPSEEHHPNSNTTTHAGEQTGKNVTGEEGMHPCGTNNSDQLEDDKEGITTEGKTINMDRQAEQQAEERSAQQSEKQAEEPPQSIIQVDQKEYREKQQKMVKNKTPAKPEIRREFKKNENPHDDYYHFKYLNNCENFSNPYQYTKVEKKANIQVTPSPFPQFLRDIQIYNISQKKIRLKK</sequence>
<keyword evidence="3" id="KW-1185">Reference proteome</keyword>
<feature type="compositionally biased region" description="Polar residues" evidence="1">
    <location>
        <begin position="608"/>
        <end position="622"/>
    </location>
</feature>
<name>A0A0D9QI94_PLAFR</name>
<feature type="region of interest" description="Disordered" evidence="1">
    <location>
        <begin position="1"/>
        <end position="45"/>
    </location>
</feature>
<feature type="compositionally biased region" description="Basic and acidic residues" evidence="1">
    <location>
        <begin position="658"/>
        <end position="668"/>
    </location>
</feature>
<feature type="region of interest" description="Disordered" evidence="1">
    <location>
        <begin position="413"/>
        <end position="432"/>
    </location>
</feature>
<evidence type="ECO:0000256" key="1">
    <source>
        <dbReference type="SAM" id="MobiDB-lite"/>
    </source>
</evidence>
<feature type="compositionally biased region" description="Basic and acidic residues" evidence="1">
    <location>
        <begin position="705"/>
        <end position="720"/>
    </location>
</feature>